<dbReference type="InterPro" id="IPR050659">
    <property type="entry name" value="Peptidase_M24B"/>
</dbReference>
<dbReference type="PANTHER" id="PTHR46112">
    <property type="entry name" value="AMINOPEPTIDASE"/>
    <property type="match status" value="1"/>
</dbReference>
<dbReference type="CDD" id="cd01066">
    <property type="entry name" value="APP_MetAP"/>
    <property type="match status" value="1"/>
</dbReference>
<gene>
    <name evidence="3" type="ORF">METZ01_LOCUS131171</name>
</gene>
<sequence length="366" mass="39185">MSWDAARISGPDGEDWRVPVSELEARQSRLSEALAGAGHESVLIDDPVELYWLTGGRQSSLLLVGAEGSGISNTQWVRRSLQRARHEAGGSDSPHSIATRPRMGEFGGALSEAGCTRVPGMLAGKVPKSRWSFLSSKIGGLGGESEDCTGILYALREIKSDWELEMHRESGRINRMMFEVIRDQGGLGQTEIEMAGAADEVSRAAGFGGRIRMRTWPMDCDRVVIAAGRSGAVPSYFDSGVAGLGASPMASLGAGFARVSGGEPVLVDIVHVHRGYVSDCTRMFSAGRLSDEWMQKLDEMVEVADFVIGSLGKGIDCSAVWDEGCAMVAEMGHAEHLMGMPPDQARFLGHSVGLELDETPVVARGF</sequence>
<accession>A0A381YP84</accession>
<dbReference type="PANTHER" id="PTHR46112:SF2">
    <property type="entry name" value="XAA-PRO AMINOPEPTIDASE P-RELATED"/>
    <property type="match status" value="1"/>
</dbReference>
<evidence type="ECO:0000256" key="1">
    <source>
        <dbReference type="SAM" id="MobiDB-lite"/>
    </source>
</evidence>
<organism evidence="3">
    <name type="scientific">marine metagenome</name>
    <dbReference type="NCBI Taxonomy" id="408172"/>
    <lineage>
        <taxon>unclassified sequences</taxon>
        <taxon>metagenomes</taxon>
        <taxon>ecological metagenomes</taxon>
    </lineage>
</organism>
<dbReference type="InterPro" id="IPR000994">
    <property type="entry name" value="Pept_M24"/>
</dbReference>
<protein>
    <recommendedName>
        <fullName evidence="2">Peptidase M24 domain-containing protein</fullName>
    </recommendedName>
</protein>
<dbReference type="EMBL" id="UINC01018609">
    <property type="protein sequence ID" value="SVA78317.1"/>
    <property type="molecule type" value="Genomic_DNA"/>
</dbReference>
<evidence type="ECO:0000313" key="3">
    <source>
        <dbReference type="EMBL" id="SVA78317.1"/>
    </source>
</evidence>
<dbReference type="SUPFAM" id="SSF55920">
    <property type="entry name" value="Creatinase/aminopeptidase"/>
    <property type="match status" value="1"/>
</dbReference>
<proteinExistence type="predicted"/>
<dbReference type="InterPro" id="IPR029149">
    <property type="entry name" value="Creatin/AminoP/Spt16_N"/>
</dbReference>
<feature type="region of interest" description="Disordered" evidence="1">
    <location>
        <begin position="82"/>
        <end position="101"/>
    </location>
</feature>
<dbReference type="Gene3D" id="3.90.230.10">
    <property type="entry name" value="Creatinase/methionine aminopeptidase superfamily"/>
    <property type="match status" value="1"/>
</dbReference>
<feature type="non-terminal residue" evidence="3">
    <location>
        <position position="366"/>
    </location>
</feature>
<dbReference type="Pfam" id="PF00557">
    <property type="entry name" value="Peptidase_M24"/>
    <property type="match status" value="1"/>
</dbReference>
<dbReference type="InterPro" id="IPR036005">
    <property type="entry name" value="Creatinase/aminopeptidase-like"/>
</dbReference>
<reference evidence="3" key="1">
    <citation type="submission" date="2018-05" db="EMBL/GenBank/DDBJ databases">
        <authorList>
            <person name="Lanie J.A."/>
            <person name="Ng W.-L."/>
            <person name="Kazmierczak K.M."/>
            <person name="Andrzejewski T.M."/>
            <person name="Davidsen T.M."/>
            <person name="Wayne K.J."/>
            <person name="Tettelin H."/>
            <person name="Glass J.I."/>
            <person name="Rusch D."/>
            <person name="Podicherti R."/>
            <person name="Tsui H.-C.T."/>
            <person name="Winkler M.E."/>
        </authorList>
    </citation>
    <scope>NUCLEOTIDE SEQUENCE</scope>
</reference>
<feature type="domain" description="Peptidase M24" evidence="2">
    <location>
        <begin position="166"/>
        <end position="363"/>
    </location>
</feature>
<name>A0A381YP84_9ZZZZ</name>
<evidence type="ECO:0000259" key="2">
    <source>
        <dbReference type="Pfam" id="PF00557"/>
    </source>
</evidence>
<dbReference type="AlphaFoldDB" id="A0A381YP84"/>
<dbReference type="SUPFAM" id="SSF53092">
    <property type="entry name" value="Creatinase/prolidase N-terminal domain"/>
    <property type="match status" value="1"/>
</dbReference>